<sequence length="519" mass="58479">MSKSSTTRKLRLSDPHAELPIKNHKYVKNCTELYMTNKRIDKLANFDAFVNLEVLWINDNQIQQLDGLDECFRLKQLYAQNNCICSLGGSSLPHFQFLQELRLYDNKLKDLQGTLEVLRRLSHLRDLDLFGNAIVEEENYRLQVIRAIPSLAVLDRHVITDAERAKAARLQLHFGEDGGVHGGISNQHGTKKGKKQSGTVAGAPSQVLSGTVKILFKEVAAIKREQEKQDHEASERQQELKITQGQELSTNSRSRCSANNNKADEIPGLGDWEVTALKKHFQSLEEVKNGGIGQENLEGVIRYLRTRGYAVSYNGFRLEGKRGGLQHLESILPAPGTIQWKPFVQFFESKQLQCEMLSPPDLRQQAAACFDKCAVMQRRLQALQHSDARSAQLVKESLELSQQGYHLQALADDNPSSGRSTSSRVPSSADIGENWEVASTSTPRTRFYMTAFSREKTSAPPSVSASRECSSKFSELKSESEHVSEALAGKYKIRHKDFTKYLTKQSLQTTKLVRRNYQL</sequence>
<proteinExistence type="predicted"/>
<gene>
    <name evidence="2" type="primary">LRRC72</name>
    <name evidence="2" type="ORF">PHYPSEUDO_011115</name>
</gene>
<name>A0A8T1W6P3_9STRA</name>
<protein>
    <submittedName>
        <fullName evidence="2">Leucine-rich repeat-containing protein 72</fullName>
    </submittedName>
</protein>
<dbReference type="PANTHER" id="PTHR46759">
    <property type="entry name" value="LEUCINE-RICH REPEAT-CONTAINING PROTEIN 72"/>
    <property type="match status" value="1"/>
</dbReference>
<dbReference type="Proteomes" id="UP000694044">
    <property type="component" value="Unassembled WGS sequence"/>
</dbReference>
<evidence type="ECO:0000313" key="2">
    <source>
        <dbReference type="EMBL" id="KAG7389137.1"/>
    </source>
</evidence>
<feature type="region of interest" description="Disordered" evidence="1">
    <location>
        <begin position="179"/>
        <end position="202"/>
    </location>
</feature>
<dbReference type="Pfam" id="PF14580">
    <property type="entry name" value="LRR_9"/>
    <property type="match status" value="1"/>
</dbReference>
<feature type="region of interest" description="Disordered" evidence="1">
    <location>
        <begin position="410"/>
        <end position="434"/>
    </location>
</feature>
<dbReference type="AlphaFoldDB" id="A0A8T1W6P3"/>
<feature type="compositionally biased region" description="Basic and acidic residues" evidence="1">
    <location>
        <begin position="226"/>
        <end position="239"/>
    </location>
</feature>
<dbReference type="OrthoDB" id="1517790at2759"/>
<dbReference type="EMBL" id="JAGDFM010000049">
    <property type="protein sequence ID" value="KAG7389137.1"/>
    <property type="molecule type" value="Genomic_DNA"/>
</dbReference>
<dbReference type="InterPro" id="IPR001611">
    <property type="entry name" value="Leu-rich_rpt"/>
</dbReference>
<keyword evidence="3" id="KW-1185">Reference proteome</keyword>
<dbReference type="InterPro" id="IPR042655">
    <property type="entry name" value="LRC72"/>
</dbReference>
<organism evidence="2 3">
    <name type="scientific">Phytophthora pseudosyringae</name>
    <dbReference type="NCBI Taxonomy" id="221518"/>
    <lineage>
        <taxon>Eukaryota</taxon>
        <taxon>Sar</taxon>
        <taxon>Stramenopiles</taxon>
        <taxon>Oomycota</taxon>
        <taxon>Peronosporomycetes</taxon>
        <taxon>Peronosporales</taxon>
        <taxon>Peronosporaceae</taxon>
        <taxon>Phytophthora</taxon>
    </lineage>
</organism>
<evidence type="ECO:0000256" key="1">
    <source>
        <dbReference type="SAM" id="MobiDB-lite"/>
    </source>
</evidence>
<feature type="compositionally biased region" description="Low complexity" evidence="1">
    <location>
        <begin position="415"/>
        <end position="428"/>
    </location>
</feature>
<reference evidence="2" key="1">
    <citation type="submission" date="2021-02" db="EMBL/GenBank/DDBJ databases">
        <authorList>
            <person name="Palmer J.M."/>
        </authorList>
    </citation>
    <scope>NUCLEOTIDE SEQUENCE</scope>
    <source>
        <strain evidence="2">SCRP734</strain>
    </source>
</reference>
<dbReference type="PANTHER" id="PTHR46759:SF1">
    <property type="entry name" value="LEUCINE-RICH REPEAT-CONTAINING PROTEIN 72"/>
    <property type="match status" value="1"/>
</dbReference>
<feature type="compositionally biased region" description="Polar residues" evidence="1">
    <location>
        <begin position="240"/>
        <end position="261"/>
    </location>
</feature>
<evidence type="ECO:0000313" key="3">
    <source>
        <dbReference type="Proteomes" id="UP000694044"/>
    </source>
</evidence>
<dbReference type="SMART" id="SM00365">
    <property type="entry name" value="LRR_SD22"/>
    <property type="match status" value="2"/>
</dbReference>
<feature type="region of interest" description="Disordered" evidence="1">
    <location>
        <begin position="226"/>
        <end position="262"/>
    </location>
</feature>
<dbReference type="PROSITE" id="PS51450">
    <property type="entry name" value="LRR"/>
    <property type="match status" value="1"/>
</dbReference>
<accession>A0A8T1W6P3</accession>
<comment type="caution">
    <text evidence="2">The sequence shown here is derived from an EMBL/GenBank/DDBJ whole genome shotgun (WGS) entry which is preliminary data.</text>
</comment>